<gene>
    <name evidence="1" type="ORF">EV207_10723</name>
</gene>
<comment type="caution">
    <text evidence="1">The sequence shown here is derived from an EMBL/GenBank/DDBJ whole genome shotgun (WGS) entry which is preliminary data.</text>
</comment>
<accession>A0A4R2P517</accession>
<dbReference type="RefSeq" id="WP_341539795.1">
    <property type="nucleotide sequence ID" value="NZ_SLXK01000007.1"/>
</dbReference>
<organism evidence="1 2">
    <name type="scientific">Scopulibacillus darangshiensis</name>
    <dbReference type="NCBI Taxonomy" id="442528"/>
    <lineage>
        <taxon>Bacteria</taxon>
        <taxon>Bacillati</taxon>
        <taxon>Bacillota</taxon>
        <taxon>Bacilli</taxon>
        <taxon>Bacillales</taxon>
        <taxon>Sporolactobacillaceae</taxon>
        <taxon>Scopulibacillus</taxon>
    </lineage>
</organism>
<proteinExistence type="predicted"/>
<name>A0A4R2P517_9BACL</name>
<dbReference type="Proteomes" id="UP000295416">
    <property type="component" value="Unassembled WGS sequence"/>
</dbReference>
<evidence type="ECO:0000313" key="1">
    <source>
        <dbReference type="EMBL" id="TCP29929.1"/>
    </source>
</evidence>
<protein>
    <submittedName>
        <fullName evidence="1">Uncharacterized protein</fullName>
    </submittedName>
</protein>
<dbReference type="AlphaFoldDB" id="A0A4R2P517"/>
<keyword evidence="2" id="KW-1185">Reference proteome</keyword>
<evidence type="ECO:0000313" key="2">
    <source>
        <dbReference type="Proteomes" id="UP000295416"/>
    </source>
</evidence>
<dbReference type="EMBL" id="SLXK01000007">
    <property type="protein sequence ID" value="TCP29929.1"/>
    <property type="molecule type" value="Genomic_DNA"/>
</dbReference>
<sequence>MPYNNMSSQMYPGQQVPYCQMPSQEYFGQQMMPMDSQMFGDPQMVPHPVLLVARQTAPNQIEIFYDQPTDLESATKVQNYWIRNNLDRPHDIATVESGNMMLIPANSLMPSMARITPVDHSRKRFVITFNVNATPGVHYTVLPCFVNLEGRQGFRGENWNQQSMKTFIAR</sequence>
<reference evidence="1 2" key="1">
    <citation type="submission" date="2019-03" db="EMBL/GenBank/DDBJ databases">
        <title>Genomic Encyclopedia of Type Strains, Phase IV (KMG-IV): sequencing the most valuable type-strain genomes for metagenomic binning, comparative biology and taxonomic classification.</title>
        <authorList>
            <person name="Goeker M."/>
        </authorList>
    </citation>
    <scope>NUCLEOTIDE SEQUENCE [LARGE SCALE GENOMIC DNA]</scope>
    <source>
        <strain evidence="1 2">DSM 19377</strain>
    </source>
</reference>